<dbReference type="Pfam" id="PF03102">
    <property type="entry name" value="NeuB"/>
    <property type="match status" value="1"/>
</dbReference>
<dbReference type="RefSeq" id="WP_100758559.1">
    <property type="nucleotide sequence ID" value="NZ_NPDT01000002.1"/>
</dbReference>
<name>A0A2M9ZD36_9LEPT</name>
<dbReference type="InterPro" id="IPR013785">
    <property type="entry name" value="Aldolase_TIM"/>
</dbReference>
<dbReference type="AlphaFoldDB" id="A0A2M9ZD36"/>
<evidence type="ECO:0000313" key="2">
    <source>
        <dbReference type="EMBL" id="PJZ66345.1"/>
    </source>
</evidence>
<dbReference type="GO" id="GO:0047444">
    <property type="term" value="F:N-acylneuraminate-9-phosphate synthase activity"/>
    <property type="evidence" value="ECO:0007669"/>
    <property type="project" value="TreeGrafter"/>
</dbReference>
<comment type="caution">
    <text evidence="2">The sequence shown here is derived from an EMBL/GenBank/DDBJ whole genome shotgun (WGS) entry which is preliminary data.</text>
</comment>
<dbReference type="Gene3D" id="3.20.20.70">
    <property type="entry name" value="Aldolase class I"/>
    <property type="match status" value="1"/>
</dbReference>
<reference evidence="2 3" key="1">
    <citation type="submission" date="2017-07" db="EMBL/GenBank/DDBJ databases">
        <title>Leptospira spp. isolated from tropical soils.</title>
        <authorList>
            <person name="Thibeaux R."/>
            <person name="Iraola G."/>
            <person name="Ferres I."/>
            <person name="Bierque E."/>
            <person name="Girault D."/>
            <person name="Soupe-Gilbert M.-E."/>
            <person name="Picardeau M."/>
            <person name="Goarant C."/>
        </authorList>
    </citation>
    <scope>NUCLEOTIDE SEQUENCE [LARGE SCALE GENOMIC DNA]</scope>
    <source>
        <strain evidence="2 3">FH2-C-A2</strain>
    </source>
</reference>
<accession>A0A2M9ZD36</accession>
<dbReference type="InterPro" id="IPR013132">
    <property type="entry name" value="PseI/NeuA/B-like_N"/>
</dbReference>
<proteinExistence type="predicted"/>
<dbReference type="GO" id="GO:0016051">
    <property type="term" value="P:carbohydrate biosynthetic process"/>
    <property type="evidence" value="ECO:0007669"/>
    <property type="project" value="InterPro"/>
</dbReference>
<dbReference type="PANTHER" id="PTHR42966">
    <property type="entry name" value="N-ACETYLNEURAMINATE SYNTHASE"/>
    <property type="match status" value="1"/>
</dbReference>
<feature type="domain" description="PseI/NeuA/B-like" evidence="1">
    <location>
        <begin position="42"/>
        <end position="270"/>
    </location>
</feature>
<dbReference type="Proteomes" id="UP000231912">
    <property type="component" value="Unassembled WGS sequence"/>
</dbReference>
<evidence type="ECO:0000313" key="3">
    <source>
        <dbReference type="Proteomes" id="UP000231912"/>
    </source>
</evidence>
<protein>
    <submittedName>
        <fullName evidence="2">N-acetyl neuraminic (Sialic) acid synthetase</fullName>
    </submittedName>
</protein>
<dbReference type="SUPFAM" id="SSF51569">
    <property type="entry name" value="Aldolase"/>
    <property type="match status" value="1"/>
</dbReference>
<dbReference type="PANTHER" id="PTHR42966:SF1">
    <property type="entry name" value="SIALIC ACID SYNTHASE"/>
    <property type="match status" value="1"/>
</dbReference>
<gene>
    <name evidence="2" type="ORF">CH371_08705</name>
</gene>
<dbReference type="InterPro" id="IPR051690">
    <property type="entry name" value="PseI-like"/>
</dbReference>
<dbReference type="EMBL" id="NPDT01000002">
    <property type="protein sequence ID" value="PJZ66345.1"/>
    <property type="molecule type" value="Genomic_DNA"/>
</dbReference>
<sequence length="338" mass="37283">MSFSKSFRIGNRWEIGPESRPFLIAEIGLNHNADAEIGKRTIQAAKNAGADAVKFQSYKTSDFLDTKNPKAKVLVDIFRQYELSESLHKIFQKTAEEEGLFFFSTPLDTGSVDLLVSLGVRALKIASGDVVNRQLLSKCASTGLPLLLSSGAAEGFEVVRALEFLESLSVKDLLLFHCVSLYPTPPEKANLQTIPYYRSIFEGPVGFSDHTSGAIAGALAISLGASALEKHFTLDKSLPGPDHGISVDPKEFEEYAKNARLAFEMRGERRKIVQPQEASGRYFGRRALYLSEKKEPIALRPDLSQEDPRYLDSWKIPEAEAILKKGDSAPKPGEAFRS</sequence>
<organism evidence="2 3">
    <name type="scientific">Leptospira wolffii</name>
    <dbReference type="NCBI Taxonomy" id="409998"/>
    <lineage>
        <taxon>Bacteria</taxon>
        <taxon>Pseudomonadati</taxon>
        <taxon>Spirochaetota</taxon>
        <taxon>Spirochaetia</taxon>
        <taxon>Leptospirales</taxon>
        <taxon>Leptospiraceae</taxon>
        <taxon>Leptospira</taxon>
    </lineage>
</organism>
<evidence type="ECO:0000259" key="1">
    <source>
        <dbReference type="Pfam" id="PF03102"/>
    </source>
</evidence>